<comment type="caution">
    <text evidence="2">The sequence shown here is derived from an EMBL/GenBank/DDBJ whole genome shotgun (WGS) entry which is preliminary data.</text>
</comment>
<keyword evidence="3" id="KW-1185">Reference proteome</keyword>
<evidence type="ECO:0000313" key="3">
    <source>
        <dbReference type="Proteomes" id="UP001341840"/>
    </source>
</evidence>
<feature type="region of interest" description="Disordered" evidence="1">
    <location>
        <begin position="1"/>
        <end position="31"/>
    </location>
</feature>
<evidence type="ECO:0000256" key="1">
    <source>
        <dbReference type="SAM" id="MobiDB-lite"/>
    </source>
</evidence>
<accession>A0ABU6YP71</accession>
<proteinExistence type="predicted"/>
<name>A0ABU6YP71_9FABA</name>
<sequence>MSSKASAPIHGLTTLRRPGRKLSGSRQVDTQSRQLQLLWQATRGKAPMVFRPELSAPMKLEAQSYVVETKAGNEVSHSGWSTKIASLEINDLVGVGWPKSLLQMKLL</sequence>
<gene>
    <name evidence="2" type="ORF">PIB30_080981</name>
</gene>
<dbReference type="Proteomes" id="UP001341840">
    <property type="component" value="Unassembled WGS sequence"/>
</dbReference>
<protein>
    <submittedName>
        <fullName evidence="2">Uncharacterized protein</fullName>
    </submittedName>
</protein>
<dbReference type="EMBL" id="JASCZI010242851">
    <property type="protein sequence ID" value="MED6212207.1"/>
    <property type="molecule type" value="Genomic_DNA"/>
</dbReference>
<evidence type="ECO:0000313" key="2">
    <source>
        <dbReference type="EMBL" id="MED6212207.1"/>
    </source>
</evidence>
<reference evidence="2 3" key="1">
    <citation type="journal article" date="2023" name="Plants (Basel)">
        <title>Bridging the Gap: Combining Genomics and Transcriptomics Approaches to Understand Stylosanthes scabra, an Orphan Legume from the Brazilian Caatinga.</title>
        <authorList>
            <person name="Ferreira-Neto J.R.C."/>
            <person name="da Silva M.D."/>
            <person name="Binneck E."/>
            <person name="de Melo N.F."/>
            <person name="da Silva R.H."/>
            <person name="de Melo A.L.T.M."/>
            <person name="Pandolfi V."/>
            <person name="Bustamante F.O."/>
            <person name="Brasileiro-Vidal A.C."/>
            <person name="Benko-Iseppon A.M."/>
        </authorList>
    </citation>
    <scope>NUCLEOTIDE SEQUENCE [LARGE SCALE GENOMIC DNA]</scope>
    <source>
        <tissue evidence="2">Leaves</tissue>
    </source>
</reference>
<organism evidence="2 3">
    <name type="scientific">Stylosanthes scabra</name>
    <dbReference type="NCBI Taxonomy" id="79078"/>
    <lineage>
        <taxon>Eukaryota</taxon>
        <taxon>Viridiplantae</taxon>
        <taxon>Streptophyta</taxon>
        <taxon>Embryophyta</taxon>
        <taxon>Tracheophyta</taxon>
        <taxon>Spermatophyta</taxon>
        <taxon>Magnoliopsida</taxon>
        <taxon>eudicotyledons</taxon>
        <taxon>Gunneridae</taxon>
        <taxon>Pentapetalae</taxon>
        <taxon>rosids</taxon>
        <taxon>fabids</taxon>
        <taxon>Fabales</taxon>
        <taxon>Fabaceae</taxon>
        <taxon>Papilionoideae</taxon>
        <taxon>50 kb inversion clade</taxon>
        <taxon>dalbergioids sensu lato</taxon>
        <taxon>Dalbergieae</taxon>
        <taxon>Pterocarpus clade</taxon>
        <taxon>Stylosanthes</taxon>
    </lineage>
</organism>